<evidence type="ECO:0000256" key="12">
    <source>
        <dbReference type="ARBA" id="ARBA00022842"/>
    </source>
</evidence>
<dbReference type="InterPro" id="IPR001757">
    <property type="entry name" value="P_typ_ATPase"/>
</dbReference>
<keyword evidence="7" id="KW-0997">Cell inner membrane</keyword>
<organism evidence="21 22">
    <name type="scientific">Massilia eburnea</name>
    <dbReference type="NCBI Taxonomy" id="1776165"/>
    <lineage>
        <taxon>Bacteria</taxon>
        <taxon>Pseudomonadati</taxon>
        <taxon>Pseudomonadota</taxon>
        <taxon>Betaproteobacteria</taxon>
        <taxon>Burkholderiales</taxon>
        <taxon>Oxalobacteraceae</taxon>
        <taxon>Telluria group</taxon>
        <taxon>Massilia</taxon>
    </lineage>
</organism>
<dbReference type="GO" id="GO:0016887">
    <property type="term" value="F:ATP hydrolysis activity"/>
    <property type="evidence" value="ECO:0007669"/>
    <property type="project" value="InterPro"/>
</dbReference>
<evidence type="ECO:0000256" key="5">
    <source>
        <dbReference type="ARBA" id="ARBA00013555"/>
    </source>
</evidence>
<evidence type="ECO:0000256" key="4">
    <source>
        <dbReference type="ARBA" id="ARBA00012786"/>
    </source>
</evidence>
<keyword evidence="12" id="KW-0460">Magnesium</keyword>
<evidence type="ECO:0000256" key="15">
    <source>
        <dbReference type="ARBA" id="ARBA00023136"/>
    </source>
</evidence>
<evidence type="ECO:0000256" key="2">
    <source>
        <dbReference type="ARBA" id="ARBA00004429"/>
    </source>
</evidence>
<dbReference type="NCBIfam" id="TIGR01494">
    <property type="entry name" value="ATPase_P-type"/>
    <property type="match status" value="2"/>
</dbReference>
<evidence type="ECO:0000313" key="21">
    <source>
        <dbReference type="EMBL" id="MTW10027.1"/>
    </source>
</evidence>
<sequence length="872" mass="93457">MRRSLQRPGTAAIPLRQSRQRSAPGYDQDPRPELWSPLDGSEVLARLGSNEAGLTVHEAARRRACDPGMDPGTTGNTLPFRFLSALARPLPLVLLALALVNLLLGQPGSGAIIAVLVIVSTTLSFVQEYRADRAAERLLAMVHTRTRVLRQTAHGPHESRIPLAHVVAGDLVLLSAGDAIPADVRILHARDLFVDESALTGESMPVEKFEAPYHGAGAGCDWPNIAFLGCSVTSGTATAVAIATGSRTSFGHLAAAAAAARELTSFDRGLQRYIWFMLRVMLVMLPLVFLLNGLVKGDWLQSFQFALAVAVGLTPEFLPVVVSINLAKGALAMAERKCIVKRLNAIQNIGAMDLLCTDKTGTLTQNRVLLARHVDCDGHDSPAVAQYAYLNSYHQTGLHNLLDKAVLAYANMHQLVPQPAYRKVDELPFDFQRRRMSVVLARPDGTRLLVCKGAVEEVAAACSHAMRQDGSVALKKQHHVDLVQAAEALNREGFRVIAVAIRDLPAASAVAGVAEERDMLLAGYIAFLDPPKSSAQEALLALRGQGIAVKVLSGDNEAVTRHVARAVGLPESPLLTGAQIAGMDAATLQRQAAAASLFVKLTPQQKTQVIRALQDAGRVVGYLGDGINDASALKAADVGISVDGGADIAKESADIILLRNSLTVLSEGVQEGRRVFANITKYLRMSAGASFGNMLSVLGASALLPFLPMAPPQILLNNLLYDVSQAALATDHVDADLLARPRRWDIADIGRAMLVLGAVSSVFDYATFGLLWYGVHAPEVQFQTGWFIESLLSQTLVVHIIRTRHWPFVQSSPSPSLLAATLIICVCGMWLPASPLAPALGLVPMPGRYWAGLAAILAGYFAMTQVAKRYLR</sequence>
<dbReference type="SFLD" id="SFLDS00003">
    <property type="entry name" value="Haloacid_Dehalogenase"/>
    <property type="match status" value="1"/>
</dbReference>
<gene>
    <name evidence="21" type="primary">mgtA</name>
    <name evidence="21" type="ORF">GM658_05385</name>
</gene>
<dbReference type="InterPro" id="IPR023214">
    <property type="entry name" value="HAD_sf"/>
</dbReference>
<accession>A0A6L6QDT7</accession>
<evidence type="ECO:0000256" key="11">
    <source>
        <dbReference type="ARBA" id="ARBA00022840"/>
    </source>
</evidence>
<evidence type="ECO:0000256" key="17">
    <source>
        <dbReference type="ARBA" id="ARBA00047295"/>
    </source>
</evidence>
<keyword evidence="15 19" id="KW-0472">Membrane</keyword>
<comment type="function">
    <text evidence="1">Mediates magnesium influx to the cytosol.</text>
</comment>
<dbReference type="Proteomes" id="UP000472320">
    <property type="component" value="Unassembled WGS sequence"/>
</dbReference>
<evidence type="ECO:0000313" key="22">
    <source>
        <dbReference type="Proteomes" id="UP000472320"/>
    </source>
</evidence>
<dbReference type="SFLD" id="SFLDF00027">
    <property type="entry name" value="p-type_atpase"/>
    <property type="match status" value="1"/>
</dbReference>
<evidence type="ECO:0000256" key="9">
    <source>
        <dbReference type="ARBA" id="ARBA00022692"/>
    </source>
</evidence>
<dbReference type="SUPFAM" id="SSF56784">
    <property type="entry name" value="HAD-like"/>
    <property type="match status" value="1"/>
</dbReference>
<dbReference type="SUPFAM" id="SSF81665">
    <property type="entry name" value="Calcium ATPase, transmembrane domain M"/>
    <property type="match status" value="1"/>
</dbReference>
<evidence type="ECO:0000256" key="18">
    <source>
        <dbReference type="SAM" id="MobiDB-lite"/>
    </source>
</evidence>
<dbReference type="OrthoDB" id="9814270at2"/>
<dbReference type="InterPro" id="IPR008250">
    <property type="entry name" value="ATPase_P-typ_transduc_dom_A_sf"/>
</dbReference>
<dbReference type="EMBL" id="WNKX01000003">
    <property type="protein sequence ID" value="MTW10027.1"/>
    <property type="molecule type" value="Genomic_DNA"/>
</dbReference>
<dbReference type="GO" id="GO:0005886">
    <property type="term" value="C:plasma membrane"/>
    <property type="evidence" value="ECO:0007669"/>
    <property type="project" value="UniProtKB-SubCell"/>
</dbReference>
<evidence type="ECO:0000256" key="1">
    <source>
        <dbReference type="ARBA" id="ARBA00003954"/>
    </source>
</evidence>
<dbReference type="InterPro" id="IPR006415">
    <property type="entry name" value="P-type_ATPase_IIIB"/>
</dbReference>
<evidence type="ECO:0000256" key="3">
    <source>
        <dbReference type="ARBA" id="ARBA00008746"/>
    </source>
</evidence>
<dbReference type="Pfam" id="PF00122">
    <property type="entry name" value="E1-E2_ATPase"/>
    <property type="match status" value="1"/>
</dbReference>
<evidence type="ECO:0000256" key="10">
    <source>
        <dbReference type="ARBA" id="ARBA00022741"/>
    </source>
</evidence>
<dbReference type="Pfam" id="PF13246">
    <property type="entry name" value="Cation_ATPase"/>
    <property type="match status" value="1"/>
</dbReference>
<dbReference type="SUPFAM" id="SSF81653">
    <property type="entry name" value="Calcium ATPase, transduction domain A"/>
    <property type="match status" value="1"/>
</dbReference>
<evidence type="ECO:0000256" key="6">
    <source>
        <dbReference type="ARBA" id="ARBA00022475"/>
    </source>
</evidence>
<dbReference type="SMART" id="SM00831">
    <property type="entry name" value="Cation_ATPase_N"/>
    <property type="match status" value="1"/>
</dbReference>
<dbReference type="Gene3D" id="3.40.50.1000">
    <property type="entry name" value="HAD superfamily/HAD-like"/>
    <property type="match status" value="1"/>
</dbReference>
<dbReference type="InterPro" id="IPR004014">
    <property type="entry name" value="ATPase_P-typ_cation-transptr_N"/>
</dbReference>
<feature type="domain" description="Cation-transporting P-type ATPase N-terminal" evidence="20">
    <location>
        <begin position="34"/>
        <end position="106"/>
    </location>
</feature>
<evidence type="ECO:0000256" key="7">
    <source>
        <dbReference type="ARBA" id="ARBA00022519"/>
    </source>
</evidence>
<feature type="transmembrane region" description="Helical" evidence="19">
    <location>
        <begin position="110"/>
        <end position="129"/>
    </location>
</feature>
<comment type="catalytic activity">
    <reaction evidence="17">
        <text>Mg(2+)(out) + ATP + H2O = Mg(2+)(in) + ADP + phosphate + H(+)</text>
        <dbReference type="Rhea" id="RHEA:10260"/>
        <dbReference type="ChEBI" id="CHEBI:15377"/>
        <dbReference type="ChEBI" id="CHEBI:15378"/>
        <dbReference type="ChEBI" id="CHEBI:18420"/>
        <dbReference type="ChEBI" id="CHEBI:30616"/>
        <dbReference type="ChEBI" id="CHEBI:43474"/>
        <dbReference type="ChEBI" id="CHEBI:456216"/>
        <dbReference type="EC" id="7.2.2.14"/>
    </reaction>
</comment>
<dbReference type="InterPro" id="IPR044492">
    <property type="entry name" value="P_typ_ATPase_HD_dom"/>
</dbReference>
<dbReference type="InterPro" id="IPR023299">
    <property type="entry name" value="ATPase_P-typ_cyto_dom_N"/>
</dbReference>
<dbReference type="InterPro" id="IPR059000">
    <property type="entry name" value="ATPase_P-type_domA"/>
</dbReference>
<dbReference type="PROSITE" id="PS00154">
    <property type="entry name" value="ATPASE_E1_E2"/>
    <property type="match status" value="1"/>
</dbReference>
<keyword evidence="22" id="KW-1185">Reference proteome</keyword>
<evidence type="ECO:0000256" key="14">
    <source>
        <dbReference type="ARBA" id="ARBA00022989"/>
    </source>
</evidence>
<dbReference type="CDD" id="cd02077">
    <property type="entry name" value="P-type_ATPase_Mg"/>
    <property type="match status" value="1"/>
</dbReference>
<feature type="transmembrane region" description="Helical" evidence="19">
    <location>
        <begin position="752"/>
        <end position="773"/>
    </location>
</feature>
<evidence type="ECO:0000259" key="20">
    <source>
        <dbReference type="SMART" id="SM00831"/>
    </source>
</evidence>
<keyword evidence="14 19" id="KW-1133">Transmembrane helix</keyword>
<comment type="caution">
    <text evidence="21">The sequence shown here is derived from an EMBL/GenBank/DDBJ whole genome shotgun (WGS) entry which is preliminary data.</text>
</comment>
<feature type="transmembrane region" description="Helical" evidence="19">
    <location>
        <begin position="815"/>
        <end position="837"/>
    </location>
</feature>
<dbReference type="PRINTS" id="PR01836">
    <property type="entry name" value="MGATPASE"/>
</dbReference>
<dbReference type="SFLD" id="SFLDG00002">
    <property type="entry name" value="C1.7:_P-type_atpase_like"/>
    <property type="match status" value="1"/>
</dbReference>
<feature type="transmembrane region" description="Helical" evidence="19">
    <location>
        <begin position="849"/>
        <end position="867"/>
    </location>
</feature>
<dbReference type="Gene3D" id="2.70.150.10">
    <property type="entry name" value="Calcium-transporting ATPase, cytoplasmic transduction domain A"/>
    <property type="match status" value="1"/>
</dbReference>
<dbReference type="NCBIfam" id="NF011702">
    <property type="entry name" value="PRK15122.1"/>
    <property type="match status" value="1"/>
</dbReference>
<feature type="transmembrane region" description="Helical" evidence="19">
    <location>
        <begin position="85"/>
        <end position="104"/>
    </location>
</feature>
<dbReference type="InterPro" id="IPR018303">
    <property type="entry name" value="ATPase_P-typ_P_site"/>
</dbReference>
<feature type="region of interest" description="Disordered" evidence="18">
    <location>
        <begin position="1"/>
        <end position="32"/>
    </location>
</feature>
<feature type="transmembrane region" description="Helical" evidence="19">
    <location>
        <begin position="273"/>
        <end position="291"/>
    </location>
</feature>
<dbReference type="InterPro" id="IPR006068">
    <property type="entry name" value="ATPase_P-typ_cation-transptr_C"/>
</dbReference>
<protein>
    <recommendedName>
        <fullName evidence="5">Magnesium-transporting ATPase, P-type 1</fullName>
        <ecNumber evidence="4">7.2.2.14</ecNumber>
    </recommendedName>
    <alternativeName>
        <fullName evidence="16">Mg(2+) transport ATPase, P-type 1</fullName>
    </alternativeName>
</protein>
<keyword evidence="8" id="KW-0597">Phosphoprotein</keyword>
<evidence type="ECO:0000256" key="8">
    <source>
        <dbReference type="ARBA" id="ARBA00022553"/>
    </source>
</evidence>
<evidence type="ECO:0000256" key="16">
    <source>
        <dbReference type="ARBA" id="ARBA00029806"/>
    </source>
</evidence>
<keyword evidence="11" id="KW-0067">ATP-binding</keyword>
<comment type="similarity">
    <text evidence="3">Belongs to the cation transport ATPase (P-type) (TC 3.A.3) family. Type IIIB subfamily.</text>
</comment>
<keyword evidence="9 19" id="KW-0812">Transmembrane</keyword>
<feature type="transmembrane region" description="Helical" evidence="19">
    <location>
        <begin position="303"/>
        <end position="327"/>
    </location>
</feature>
<keyword evidence="6" id="KW-1003">Cell membrane</keyword>
<dbReference type="InterPro" id="IPR036412">
    <property type="entry name" value="HAD-like_sf"/>
</dbReference>
<name>A0A6L6QDT7_9BURK</name>
<dbReference type="EC" id="7.2.2.14" evidence="4"/>
<dbReference type="Gene3D" id="1.20.1110.10">
    <property type="entry name" value="Calcium-transporting ATPase, transmembrane domain"/>
    <property type="match status" value="1"/>
</dbReference>
<comment type="subcellular location">
    <subcellularLocation>
        <location evidence="2">Cell inner membrane</location>
        <topology evidence="2">Multi-pass membrane protein</topology>
    </subcellularLocation>
</comment>
<dbReference type="InterPro" id="IPR023298">
    <property type="entry name" value="ATPase_P-typ_TM_dom_sf"/>
</dbReference>
<dbReference type="RefSeq" id="WP_155452975.1">
    <property type="nucleotide sequence ID" value="NZ_WNKX01000003.1"/>
</dbReference>
<dbReference type="Gene3D" id="3.40.1110.10">
    <property type="entry name" value="Calcium-transporting ATPase, cytoplasmic domain N"/>
    <property type="match status" value="1"/>
</dbReference>
<evidence type="ECO:0000256" key="19">
    <source>
        <dbReference type="SAM" id="Phobius"/>
    </source>
</evidence>
<proteinExistence type="inferred from homology"/>
<dbReference type="NCBIfam" id="TIGR01524">
    <property type="entry name" value="ATPase-IIIB_Mg"/>
    <property type="match status" value="1"/>
</dbReference>
<evidence type="ECO:0000256" key="13">
    <source>
        <dbReference type="ARBA" id="ARBA00022967"/>
    </source>
</evidence>
<dbReference type="Pfam" id="PF00689">
    <property type="entry name" value="Cation_ATPase_C"/>
    <property type="match status" value="1"/>
</dbReference>
<dbReference type="GO" id="GO:0015444">
    <property type="term" value="F:P-type magnesium transporter activity"/>
    <property type="evidence" value="ECO:0007669"/>
    <property type="project" value="UniProtKB-EC"/>
</dbReference>
<keyword evidence="13" id="KW-1278">Translocase</keyword>
<dbReference type="AlphaFoldDB" id="A0A6L6QDT7"/>
<dbReference type="GO" id="GO:0005524">
    <property type="term" value="F:ATP binding"/>
    <property type="evidence" value="ECO:0007669"/>
    <property type="project" value="UniProtKB-KW"/>
</dbReference>
<keyword evidence="10" id="KW-0547">Nucleotide-binding</keyword>
<reference evidence="21 22" key="1">
    <citation type="submission" date="2019-11" db="EMBL/GenBank/DDBJ databases">
        <title>Type strains purchased from KCTC, JCM and DSMZ.</title>
        <authorList>
            <person name="Lu H."/>
        </authorList>
    </citation>
    <scope>NUCLEOTIDE SEQUENCE [LARGE SCALE GENOMIC DNA]</scope>
    <source>
        <strain evidence="21 22">JCM 31587</strain>
    </source>
</reference>
<dbReference type="PANTHER" id="PTHR42861">
    <property type="entry name" value="CALCIUM-TRANSPORTING ATPASE"/>
    <property type="match status" value="1"/>
</dbReference>